<feature type="compositionally biased region" description="Low complexity" evidence="1">
    <location>
        <begin position="24"/>
        <end position="33"/>
    </location>
</feature>
<evidence type="ECO:0000256" key="2">
    <source>
        <dbReference type="SAM" id="Phobius"/>
    </source>
</evidence>
<dbReference type="Proteomes" id="UP001162834">
    <property type="component" value="Chromosome"/>
</dbReference>
<sequence>MSFFDDDDQPTRTTRTPRPRRAGGRAASAGGPTDQQQLMIRRAIAIGVLVILLIVIVLGFKSCRDNARKNSLRDYNREVATIVQDSDTQVSKPLFDLLTSNQNQSPVTLETQINQYRVVADQQAQRARDLDVPSQMTGAQRHLTTVLDFRAEALAVVADQIRAALGSARAAEDATNEIAGQMQKLLASDVVYSQRVAPLIKQELDDNDITGQTIASSKFLPNLGWLDPGTVATRIGGEGGGATQPLAPGPHGHGLTSVSVGDTTLQPQPAVNRLPAGSDTTFDVTFQNQGANDETNVKVTVRISGAGKPITVNKTVPQTKAGAEAQVQIPLGQSPPIGTPVTIKVTVDKVRGEQTTDNNTQSYTALFTR</sequence>
<accession>A0A9E7BVY9</accession>
<gene>
    <name evidence="3" type="ORF">DSM104329_00010</name>
</gene>
<organism evidence="3 4">
    <name type="scientific">Capillimicrobium parvum</name>
    <dbReference type="NCBI Taxonomy" id="2884022"/>
    <lineage>
        <taxon>Bacteria</taxon>
        <taxon>Bacillati</taxon>
        <taxon>Actinomycetota</taxon>
        <taxon>Thermoleophilia</taxon>
        <taxon>Solirubrobacterales</taxon>
        <taxon>Capillimicrobiaceae</taxon>
        <taxon>Capillimicrobium</taxon>
    </lineage>
</organism>
<protein>
    <recommendedName>
        <fullName evidence="5">CARDB domain-containing protein</fullName>
    </recommendedName>
</protein>
<dbReference type="GO" id="GO:0005975">
    <property type="term" value="P:carbohydrate metabolic process"/>
    <property type="evidence" value="ECO:0007669"/>
    <property type="project" value="UniProtKB-ARBA"/>
</dbReference>
<dbReference type="Gene3D" id="2.60.40.10">
    <property type="entry name" value="Immunoglobulins"/>
    <property type="match status" value="1"/>
</dbReference>
<feature type="transmembrane region" description="Helical" evidence="2">
    <location>
        <begin position="43"/>
        <end position="60"/>
    </location>
</feature>
<evidence type="ECO:0008006" key="5">
    <source>
        <dbReference type="Google" id="ProtNLM"/>
    </source>
</evidence>
<keyword evidence="4" id="KW-1185">Reference proteome</keyword>
<name>A0A9E7BVY9_9ACTN</name>
<keyword evidence="2" id="KW-0472">Membrane</keyword>
<dbReference type="KEGG" id="sbae:DSM104329_00010"/>
<dbReference type="EMBL" id="CP087164">
    <property type="protein sequence ID" value="UGS33645.1"/>
    <property type="molecule type" value="Genomic_DNA"/>
</dbReference>
<evidence type="ECO:0000313" key="4">
    <source>
        <dbReference type="Proteomes" id="UP001162834"/>
    </source>
</evidence>
<proteinExistence type="predicted"/>
<keyword evidence="2" id="KW-1133">Transmembrane helix</keyword>
<keyword evidence="2" id="KW-0812">Transmembrane</keyword>
<feature type="region of interest" description="Disordered" evidence="1">
    <location>
        <begin position="234"/>
        <end position="264"/>
    </location>
</feature>
<feature type="region of interest" description="Disordered" evidence="1">
    <location>
        <begin position="1"/>
        <end position="34"/>
    </location>
</feature>
<reference evidence="3" key="1">
    <citation type="journal article" date="2022" name="Int. J. Syst. Evol. Microbiol.">
        <title>Pseudomonas aegrilactucae sp. nov. and Pseudomonas morbosilactucae sp. nov., pathogens causing bacterial rot of lettuce in Japan.</title>
        <authorList>
            <person name="Sawada H."/>
            <person name="Fujikawa T."/>
            <person name="Satou M."/>
        </authorList>
    </citation>
    <scope>NUCLEOTIDE SEQUENCE</scope>
    <source>
        <strain evidence="3">0166_1</strain>
    </source>
</reference>
<dbReference type="AlphaFoldDB" id="A0A9E7BVY9"/>
<dbReference type="InterPro" id="IPR013783">
    <property type="entry name" value="Ig-like_fold"/>
</dbReference>
<evidence type="ECO:0000313" key="3">
    <source>
        <dbReference type="EMBL" id="UGS33645.1"/>
    </source>
</evidence>
<evidence type="ECO:0000256" key="1">
    <source>
        <dbReference type="SAM" id="MobiDB-lite"/>
    </source>
</evidence>